<evidence type="ECO:0000313" key="6">
    <source>
        <dbReference type="EMBL" id="CEL10096.1"/>
    </source>
</evidence>
<evidence type="ECO:0000313" key="7">
    <source>
        <dbReference type="Proteomes" id="UP000054771"/>
    </source>
</evidence>
<evidence type="ECO:0000256" key="1">
    <source>
        <dbReference type="ARBA" id="ARBA00004721"/>
    </source>
</evidence>
<evidence type="ECO:0008006" key="8">
    <source>
        <dbReference type="Google" id="ProtNLM"/>
    </source>
</evidence>
<dbReference type="GO" id="GO:0046872">
    <property type="term" value="F:metal ion binding"/>
    <property type="evidence" value="ECO:0007669"/>
    <property type="project" value="UniProtKB-KW"/>
</dbReference>
<organism evidence="6 7">
    <name type="scientific">Aspergillus calidoustus</name>
    <dbReference type="NCBI Taxonomy" id="454130"/>
    <lineage>
        <taxon>Eukaryota</taxon>
        <taxon>Fungi</taxon>
        <taxon>Dikarya</taxon>
        <taxon>Ascomycota</taxon>
        <taxon>Pezizomycotina</taxon>
        <taxon>Eurotiomycetes</taxon>
        <taxon>Eurotiomycetidae</taxon>
        <taxon>Eurotiales</taxon>
        <taxon>Aspergillaceae</taxon>
        <taxon>Aspergillus</taxon>
        <taxon>Aspergillus subgen. Nidulantes</taxon>
    </lineage>
</organism>
<keyword evidence="4" id="KW-0460">Magnesium</keyword>
<evidence type="ECO:0000256" key="3">
    <source>
        <dbReference type="ARBA" id="ARBA00022723"/>
    </source>
</evidence>
<evidence type="ECO:0000256" key="2">
    <source>
        <dbReference type="ARBA" id="ARBA00022679"/>
    </source>
</evidence>
<dbReference type="InterPro" id="IPR033749">
    <property type="entry name" value="Polyprenyl_synt_CS"/>
</dbReference>
<keyword evidence="3" id="KW-0479">Metal-binding</keyword>
<dbReference type="Pfam" id="PF00348">
    <property type="entry name" value="polyprenyl_synt"/>
    <property type="match status" value="1"/>
</dbReference>
<dbReference type="InterPro" id="IPR000092">
    <property type="entry name" value="Polyprenyl_synt"/>
</dbReference>
<dbReference type="GO" id="GO:0043386">
    <property type="term" value="P:mycotoxin biosynthetic process"/>
    <property type="evidence" value="ECO:0007669"/>
    <property type="project" value="UniProtKB-ARBA"/>
</dbReference>
<feature type="region of interest" description="Disordered" evidence="5">
    <location>
        <begin position="354"/>
        <end position="374"/>
    </location>
</feature>
<comment type="pathway">
    <text evidence="1">Secondary metabolite biosynthesis; terpenoid biosynthesis.</text>
</comment>
<dbReference type="Proteomes" id="UP000054771">
    <property type="component" value="Unassembled WGS sequence"/>
</dbReference>
<dbReference type="Pfam" id="PF19086">
    <property type="entry name" value="Terpene_syn_C_2"/>
    <property type="match status" value="1"/>
</dbReference>
<proteinExistence type="predicted"/>
<dbReference type="SFLD" id="SFLDS00005">
    <property type="entry name" value="Isoprenoid_Synthase_Type_I"/>
    <property type="match status" value="1"/>
</dbReference>
<dbReference type="GO" id="GO:0046165">
    <property type="term" value="P:alcohol biosynthetic process"/>
    <property type="evidence" value="ECO:0007669"/>
    <property type="project" value="UniProtKB-ARBA"/>
</dbReference>
<sequence>MFTFDDYPFQSTRVPEPHDLPDGYYHILPYRVPLVEASLEPFEQAKADFARAVGKESSALKLDAKNVAFVRFICPECPPGAFAHFLYFATILALWDDETDALETEKHQALVDDYALAIVSKIKLETPIACEFEMNKLYFNSLMQLLQNFNTGESETRTFLQVFAQALRSQTVPPLNEVTFETYKDHRTVSVAWGLLFDVLPFIQGLRISESEQASVAPMRDLSSLIIGLTNDLESFNKEFDEHFTSGTLDAIHNAMAVLMANYGYTEDEARDILKSEILSLERQLLTDYEAWKASPSYKSEDMRRFMALCIMATGGGCYAQAIAPKYHGCKLTTTAEDRAQLVGRSKKGWRLHGHAKPGSFEEQKPQETLCRDPGSVASRGPVDILAPFEKAPATDICMAPYNYIHSLPGKKTITRFLDCLRAWFTLPDDSASLIEQVATMLFNCALMLDDIEDDSTLRRGKPVAYIVFGRAQTVNSATYLLAKATRDVEQLKHPACKAAFLDELDTLALGQSLDLYWKFQKACPTTSEYLTMVDNKTGGFFRMALRLMEIESGAAPCADLMHLITLMGRYYQIRDDYLNLTSDEYTGTKGFCEDLSEGKFSFPLLHALQNSASADMIRGLLFHRENGRELSRDMKTWIIAEMKEAGSLAHARDTAMQLHDAMMETLERVEASLGPNKRMKAFLLWLKL</sequence>
<gene>
    <name evidence="6" type="ORF">ASPCAL13223</name>
</gene>
<dbReference type="STRING" id="454130.A0A0U5GEE0"/>
<protein>
    <recommendedName>
        <fullName evidence="8">Geranylgeranyl pyrophosphate synthase</fullName>
    </recommendedName>
</protein>
<evidence type="ECO:0000256" key="5">
    <source>
        <dbReference type="SAM" id="MobiDB-lite"/>
    </source>
</evidence>
<accession>A0A0U5GEE0</accession>
<dbReference type="AlphaFoldDB" id="A0A0U5GEE0"/>
<dbReference type="OrthoDB" id="6921389at2759"/>
<keyword evidence="2" id="KW-0808">Transferase</keyword>
<dbReference type="PROSITE" id="PS00444">
    <property type="entry name" value="POLYPRENYL_SYNTHASE_2"/>
    <property type="match status" value="1"/>
</dbReference>
<dbReference type="GO" id="GO:0008299">
    <property type="term" value="P:isoprenoid biosynthetic process"/>
    <property type="evidence" value="ECO:0007669"/>
    <property type="project" value="InterPro"/>
</dbReference>
<dbReference type="GO" id="GO:0004659">
    <property type="term" value="F:prenyltransferase activity"/>
    <property type="evidence" value="ECO:0007669"/>
    <property type="project" value="InterPro"/>
</dbReference>
<dbReference type="PANTHER" id="PTHR12001">
    <property type="entry name" value="GERANYLGERANYL PYROPHOSPHATE SYNTHASE"/>
    <property type="match status" value="1"/>
</dbReference>
<dbReference type="EMBL" id="CDMC01000017">
    <property type="protein sequence ID" value="CEL10096.1"/>
    <property type="molecule type" value="Genomic_DNA"/>
</dbReference>
<dbReference type="OMA" id="VLMANYG"/>
<reference evidence="7" key="1">
    <citation type="journal article" date="2016" name="Genome Announc.">
        <title>Draft genome sequences of fungus Aspergillus calidoustus.</title>
        <authorList>
            <person name="Horn F."/>
            <person name="Linde J."/>
            <person name="Mattern D.J."/>
            <person name="Walther G."/>
            <person name="Guthke R."/>
            <person name="Scherlach K."/>
            <person name="Martin K."/>
            <person name="Brakhage A.A."/>
            <person name="Petzke L."/>
            <person name="Valiante V."/>
        </authorList>
    </citation>
    <scope>NUCLEOTIDE SEQUENCE [LARGE SCALE GENOMIC DNA]</scope>
    <source>
        <strain evidence="7">SF006504</strain>
    </source>
</reference>
<dbReference type="Gene3D" id="1.10.600.10">
    <property type="entry name" value="Farnesyl Diphosphate Synthase"/>
    <property type="match status" value="2"/>
</dbReference>
<evidence type="ECO:0000256" key="4">
    <source>
        <dbReference type="ARBA" id="ARBA00022842"/>
    </source>
</evidence>
<name>A0A0U5GEE0_ASPCI</name>
<keyword evidence="7" id="KW-1185">Reference proteome</keyword>
<dbReference type="PANTHER" id="PTHR12001:SF44">
    <property type="entry name" value="GERANYLGERANYL PYROPHOSPHATE SYNTHASE"/>
    <property type="match status" value="1"/>
</dbReference>
<dbReference type="PROSITE" id="PS00723">
    <property type="entry name" value="POLYPRENYL_SYNTHASE_1"/>
    <property type="match status" value="1"/>
</dbReference>
<dbReference type="InterPro" id="IPR008949">
    <property type="entry name" value="Isoprenoid_synthase_dom_sf"/>
</dbReference>
<dbReference type="SUPFAM" id="SSF48576">
    <property type="entry name" value="Terpenoid synthases"/>
    <property type="match status" value="2"/>
</dbReference>